<gene>
    <name evidence="2" type="ORF">K461DRAFT_293683</name>
</gene>
<evidence type="ECO:0000313" key="2">
    <source>
        <dbReference type="EMBL" id="KAF2153419.1"/>
    </source>
</evidence>
<organism evidence="2 3">
    <name type="scientific">Myriangium duriaei CBS 260.36</name>
    <dbReference type="NCBI Taxonomy" id="1168546"/>
    <lineage>
        <taxon>Eukaryota</taxon>
        <taxon>Fungi</taxon>
        <taxon>Dikarya</taxon>
        <taxon>Ascomycota</taxon>
        <taxon>Pezizomycotina</taxon>
        <taxon>Dothideomycetes</taxon>
        <taxon>Dothideomycetidae</taxon>
        <taxon>Myriangiales</taxon>
        <taxon>Myriangiaceae</taxon>
        <taxon>Myriangium</taxon>
    </lineage>
</organism>
<name>A0A9P4MKR2_9PEZI</name>
<protein>
    <submittedName>
        <fullName evidence="2">Uncharacterized protein</fullName>
    </submittedName>
</protein>
<proteinExistence type="predicted"/>
<dbReference type="OrthoDB" id="4708870at2759"/>
<dbReference type="Proteomes" id="UP000799439">
    <property type="component" value="Unassembled WGS sequence"/>
</dbReference>
<dbReference type="AlphaFoldDB" id="A0A9P4MKR2"/>
<keyword evidence="3" id="KW-1185">Reference proteome</keyword>
<evidence type="ECO:0000256" key="1">
    <source>
        <dbReference type="SAM" id="MobiDB-lite"/>
    </source>
</evidence>
<evidence type="ECO:0000313" key="3">
    <source>
        <dbReference type="Proteomes" id="UP000799439"/>
    </source>
</evidence>
<dbReference type="EMBL" id="ML996085">
    <property type="protein sequence ID" value="KAF2153419.1"/>
    <property type="molecule type" value="Genomic_DNA"/>
</dbReference>
<accession>A0A9P4MKR2</accession>
<feature type="compositionally biased region" description="Basic and acidic residues" evidence="1">
    <location>
        <begin position="390"/>
        <end position="411"/>
    </location>
</feature>
<feature type="region of interest" description="Disordered" evidence="1">
    <location>
        <begin position="390"/>
        <end position="419"/>
    </location>
</feature>
<sequence length="419" mass="47247">MGGRRFVESTVPALIAEPVDRLSKENYKFLKSKLGLILCDYYLLVDVAPEAPEKQDHGDIDFLVQQPFPDTNTDTLVQALDAVDVARPKGDSTITSFAVPYSDHSTGATKHAQVDLQVCPGNTIEWMTHRWSYSTSWDILGYVVRPFGFTPNDVGLYLRIEEGEGNSKKGKAKGNMLFLSSSPRPIVEFLGMSWAEFEAGFDTLDQLFGWLATCRLLRRRNDVVEDGNARDRARVKKRDLFRKFLFEWVPERGLGREKGELPSRAVVREEALEFFGKREEYEAKLAAIIHVKDEKMAADLIVSAMDEASEAGEKEVSKRTPNLVKRAVVRWMTLDGKGGYALRADVEMDPERQVWLGQLLDANRIDLKPDFKAWLASNWKGLKAKEKHRIGEDYDAGRSARDTPEAKKDDVVQNGDGEA</sequence>
<reference evidence="2" key="1">
    <citation type="journal article" date="2020" name="Stud. Mycol.">
        <title>101 Dothideomycetes genomes: a test case for predicting lifestyles and emergence of pathogens.</title>
        <authorList>
            <person name="Haridas S."/>
            <person name="Albert R."/>
            <person name="Binder M."/>
            <person name="Bloem J."/>
            <person name="Labutti K."/>
            <person name="Salamov A."/>
            <person name="Andreopoulos B."/>
            <person name="Baker S."/>
            <person name="Barry K."/>
            <person name="Bills G."/>
            <person name="Bluhm B."/>
            <person name="Cannon C."/>
            <person name="Castanera R."/>
            <person name="Culley D."/>
            <person name="Daum C."/>
            <person name="Ezra D."/>
            <person name="Gonzalez J."/>
            <person name="Henrissat B."/>
            <person name="Kuo A."/>
            <person name="Liang C."/>
            <person name="Lipzen A."/>
            <person name="Lutzoni F."/>
            <person name="Magnuson J."/>
            <person name="Mondo S."/>
            <person name="Nolan M."/>
            <person name="Ohm R."/>
            <person name="Pangilinan J."/>
            <person name="Park H.-J."/>
            <person name="Ramirez L."/>
            <person name="Alfaro M."/>
            <person name="Sun H."/>
            <person name="Tritt A."/>
            <person name="Yoshinaga Y."/>
            <person name="Zwiers L.-H."/>
            <person name="Turgeon B."/>
            <person name="Goodwin S."/>
            <person name="Spatafora J."/>
            <person name="Crous P."/>
            <person name="Grigoriev I."/>
        </authorList>
    </citation>
    <scope>NUCLEOTIDE SEQUENCE</scope>
    <source>
        <strain evidence="2">CBS 260.36</strain>
    </source>
</reference>
<comment type="caution">
    <text evidence="2">The sequence shown here is derived from an EMBL/GenBank/DDBJ whole genome shotgun (WGS) entry which is preliminary data.</text>
</comment>